<dbReference type="Gene3D" id="1.10.287.130">
    <property type="match status" value="1"/>
</dbReference>
<keyword evidence="3" id="KW-0597">Phosphoprotein</keyword>
<dbReference type="InterPro" id="IPR004358">
    <property type="entry name" value="Sig_transdc_His_kin-like_C"/>
</dbReference>
<dbReference type="Gene3D" id="3.30.565.10">
    <property type="entry name" value="Histidine kinase-like ATPase, C-terminal domain"/>
    <property type="match status" value="1"/>
</dbReference>
<dbReference type="InterPro" id="IPR013655">
    <property type="entry name" value="PAS_fold_3"/>
</dbReference>
<dbReference type="PANTHER" id="PTHR43711:SF31">
    <property type="entry name" value="HISTIDINE KINASE"/>
    <property type="match status" value="1"/>
</dbReference>
<feature type="domain" description="PAC" evidence="9">
    <location>
        <begin position="222"/>
        <end position="275"/>
    </location>
</feature>
<comment type="catalytic activity">
    <reaction evidence="1">
        <text>ATP + protein L-histidine = ADP + protein N-phospho-L-histidine.</text>
        <dbReference type="EC" id="2.7.13.3"/>
    </reaction>
</comment>
<accession>A0A015XDH4</accession>
<dbReference type="InterPro" id="IPR036890">
    <property type="entry name" value="HATPase_C_sf"/>
</dbReference>
<dbReference type="SMART" id="SM00388">
    <property type="entry name" value="HisKA"/>
    <property type="match status" value="1"/>
</dbReference>
<evidence type="ECO:0000256" key="3">
    <source>
        <dbReference type="ARBA" id="ARBA00022553"/>
    </source>
</evidence>
<sequence length="511" mass="58061">MSNSSIKSKTALLRNGETQKGNGYPEANDYSARILETMQTGVVFFNTEQIISGINNLACEDLQIPRDPSGHKITDIISIIHQEKDIFPELIARLKSSETDMEKLPIDTLIRSLETKVQFFASGCIMQLETGRYLLAFRNTMDEVTHEHLLSMILARTKIFPWFFDLKRNKMLIDAHWFSYLGIPAGDCEITIEKFFSRVHPNERDMLADALQKQLSEKEIPDSFSYRLQRGDGSWEWFSEQSMYLSKTNDGSPYRIVGVCHSIQEHKNTEDKLRAARNKAQESDRLKSAFLANMSHEIRTPLNAIVGFSNLIAGGIVDLDTEEARDYSALISKNCNYLLTLVSDVLDLSCIESDTMTFKFTIYPLTRLLTEIYQKYENRIPQEVQFNLLLPTDNVEIETDAVRLRQVIEHLLDNAAKFTVKGHIDIGYALSDHGEKIYVFVADTGCGIPSDQYKKVFERFYKINSFVQGAGLGLSVCKTIVEGLGGTINVYSQLKEGSRFSVILPLNRLHK</sequence>
<dbReference type="InterPro" id="IPR003661">
    <property type="entry name" value="HisK_dim/P_dom"/>
</dbReference>
<comment type="caution">
    <text evidence="10">The sequence shown here is derived from an EMBL/GenBank/DDBJ whole genome shotgun (WGS) entry which is preliminary data.</text>
</comment>
<evidence type="ECO:0000256" key="6">
    <source>
        <dbReference type="ARBA" id="ARBA00023012"/>
    </source>
</evidence>
<reference evidence="10 11" key="1">
    <citation type="submission" date="2014-02" db="EMBL/GenBank/DDBJ databases">
        <authorList>
            <person name="Sears C."/>
            <person name="Carroll K."/>
            <person name="Sack B.R."/>
            <person name="Qadri F."/>
            <person name="Myers L.L."/>
            <person name="Chung G.-T."/>
            <person name="Escheverria P."/>
            <person name="Fraser C.M."/>
            <person name="Sadzewicz L."/>
            <person name="Shefchek K.A."/>
            <person name="Tallon L."/>
            <person name="Das S.P."/>
            <person name="Daugherty S."/>
            <person name="Mongodin E.F."/>
        </authorList>
    </citation>
    <scope>NUCLEOTIDE SEQUENCE [LARGE SCALE GENOMIC DNA]</scope>
    <source>
        <strain evidence="11">3998T(B)3</strain>
    </source>
</reference>
<evidence type="ECO:0000259" key="8">
    <source>
        <dbReference type="PROSITE" id="PS50109"/>
    </source>
</evidence>
<dbReference type="CDD" id="cd00082">
    <property type="entry name" value="HisKA"/>
    <property type="match status" value="1"/>
</dbReference>
<dbReference type="SUPFAM" id="SSF55874">
    <property type="entry name" value="ATPase domain of HSP90 chaperone/DNA topoisomerase II/histidine kinase"/>
    <property type="match status" value="1"/>
</dbReference>
<dbReference type="Pfam" id="PF08447">
    <property type="entry name" value="PAS_3"/>
    <property type="match status" value="1"/>
</dbReference>
<evidence type="ECO:0000313" key="10">
    <source>
        <dbReference type="EMBL" id="EXY90705.1"/>
    </source>
</evidence>
<name>A0A015XDH4_BACFG</name>
<dbReference type="InterPro" id="IPR000700">
    <property type="entry name" value="PAS-assoc_C"/>
</dbReference>
<feature type="domain" description="Histidine kinase" evidence="8">
    <location>
        <begin position="293"/>
        <end position="508"/>
    </location>
</feature>
<keyword evidence="4" id="KW-0808">Transferase</keyword>
<dbReference type="PRINTS" id="PR00344">
    <property type="entry name" value="BCTRLSENSOR"/>
</dbReference>
<dbReference type="Proteomes" id="UP000020773">
    <property type="component" value="Unassembled WGS sequence"/>
</dbReference>
<evidence type="ECO:0000256" key="4">
    <source>
        <dbReference type="ARBA" id="ARBA00022679"/>
    </source>
</evidence>
<dbReference type="PROSITE" id="PS50109">
    <property type="entry name" value="HIS_KIN"/>
    <property type="match status" value="1"/>
</dbReference>
<evidence type="ECO:0000313" key="11">
    <source>
        <dbReference type="Proteomes" id="UP000020773"/>
    </source>
</evidence>
<dbReference type="SUPFAM" id="SSF47384">
    <property type="entry name" value="Homodimeric domain of signal transducing histidine kinase"/>
    <property type="match status" value="1"/>
</dbReference>
<dbReference type="PANTHER" id="PTHR43711">
    <property type="entry name" value="TWO-COMPONENT HISTIDINE KINASE"/>
    <property type="match status" value="1"/>
</dbReference>
<dbReference type="SMART" id="SM00387">
    <property type="entry name" value="HATPase_c"/>
    <property type="match status" value="1"/>
</dbReference>
<dbReference type="InterPro" id="IPR003594">
    <property type="entry name" value="HATPase_dom"/>
</dbReference>
<keyword evidence="5 10" id="KW-0418">Kinase</keyword>
<dbReference type="Pfam" id="PF02518">
    <property type="entry name" value="HATPase_c"/>
    <property type="match status" value="1"/>
</dbReference>
<keyword evidence="6" id="KW-0902">Two-component regulatory system</keyword>
<evidence type="ECO:0000256" key="1">
    <source>
        <dbReference type="ARBA" id="ARBA00000085"/>
    </source>
</evidence>
<dbReference type="PROSITE" id="PS50113">
    <property type="entry name" value="PAC"/>
    <property type="match status" value="1"/>
</dbReference>
<feature type="region of interest" description="Disordered" evidence="7">
    <location>
        <begin position="1"/>
        <end position="25"/>
    </location>
</feature>
<evidence type="ECO:0000256" key="7">
    <source>
        <dbReference type="SAM" id="MobiDB-lite"/>
    </source>
</evidence>
<dbReference type="Pfam" id="PF00512">
    <property type="entry name" value="HisKA"/>
    <property type="match status" value="1"/>
</dbReference>
<dbReference type="InterPro" id="IPR005467">
    <property type="entry name" value="His_kinase_dom"/>
</dbReference>
<dbReference type="InterPro" id="IPR035965">
    <property type="entry name" value="PAS-like_dom_sf"/>
</dbReference>
<dbReference type="GO" id="GO:0000155">
    <property type="term" value="F:phosphorelay sensor kinase activity"/>
    <property type="evidence" value="ECO:0007669"/>
    <property type="project" value="InterPro"/>
</dbReference>
<dbReference type="PATRIC" id="fig|1339316.3.peg.2487"/>
<dbReference type="AlphaFoldDB" id="A0A015XDH4"/>
<dbReference type="InterPro" id="IPR050736">
    <property type="entry name" value="Sensor_HK_Regulatory"/>
</dbReference>
<dbReference type="InterPro" id="IPR036097">
    <property type="entry name" value="HisK_dim/P_sf"/>
</dbReference>
<dbReference type="RefSeq" id="WP_005794263.1">
    <property type="nucleotide sequence ID" value="NZ_JGDB01000137.1"/>
</dbReference>
<dbReference type="EMBL" id="JGDB01000137">
    <property type="protein sequence ID" value="EXY90705.1"/>
    <property type="molecule type" value="Genomic_DNA"/>
</dbReference>
<organism evidence="10 11">
    <name type="scientific">Bacteroides fragilis str. 3998T(B)3</name>
    <dbReference type="NCBI Taxonomy" id="1339316"/>
    <lineage>
        <taxon>Bacteria</taxon>
        <taxon>Pseudomonadati</taxon>
        <taxon>Bacteroidota</taxon>
        <taxon>Bacteroidia</taxon>
        <taxon>Bacteroidales</taxon>
        <taxon>Bacteroidaceae</taxon>
        <taxon>Bacteroides</taxon>
    </lineage>
</organism>
<evidence type="ECO:0000256" key="5">
    <source>
        <dbReference type="ARBA" id="ARBA00022777"/>
    </source>
</evidence>
<gene>
    <name evidence="10" type="ORF">M125_2596</name>
</gene>
<evidence type="ECO:0000259" key="9">
    <source>
        <dbReference type="PROSITE" id="PS50113"/>
    </source>
</evidence>
<proteinExistence type="predicted"/>
<dbReference type="EC" id="2.7.13.3" evidence="2"/>
<evidence type="ECO:0000256" key="2">
    <source>
        <dbReference type="ARBA" id="ARBA00012438"/>
    </source>
</evidence>
<protein>
    <recommendedName>
        <fullName evidence="2">histidine kinase</fullName>
        <ecNumber evidence="2">2.7.13.3</ecNumber>
    </recommendedName>
</protein>
<dbReference type="Gene3D" id="3.30.450.20">
    <property type="entry name" value="PAS domain"/>
    <property type="match status" value="1"/>
</dbReference>
<dbReference type="SUPFAM" id="SSF55785">
    <property type="entry name" value="PYP-like sensor domain (PAS domain)"/>
    <property type="match status" value="1"/>
</dbReference>